<keyword evidence="1" id="KW-0812">Transmembrane</keyword>
<evidence type="ECO:0000313" key="2">
    <source>
        <dbReference type="EMBL" id="EOW83880.1"/>
    </source>
</evidence>
<keyword evidence="3" id="KW-1185">Reference proteome</keyword>
<proteinExistence type="predicted"/>
<keyword evidence="1" id="KW-1133">Transmembrane helix</keyword>
<evidence type="ECO:0000313" key="3">
    <source>
        <dbReference type="Proteomes" id="UP000014113"/>
    </source>
</evidence>
<feature type="transmembrane region" description="Helical" evidence="1">
    <location>
        <begin position="12"/>
        <end position="33"/>
    </location>
</feature>
<comment type="caution">
    <text evidence="2">The sequence shown here is derived from an EMBL/GenBank/DDBJ whole genome shotgun (WGS) entry which is preliminary data.</text>
</comment>
<keyword evidence="1" id="KW-0472">Membrane</keyword>
<name>S0KG49_9ENTE</name>
<dbReference type="AlphaFoldDB" id="S0KG49"/>
<dbReference type="Proteomes" id="UP000014113">
    <property type="component" value="Unassembled WGS sequence"/>
</dbReference>
<gene>
    <name evidence="2" type="ORF">I568_01327</name>
</gene>
<accession>S0KG49</accession>
<reference evidence="2 3" key="1">
    <citation type="submission" date="2013-03" db="EMBL/GenBank/DDBJ databases">
        <title>The Genome Sequence of Enterococcus columbae ATCC_51263 (PacBio/Illumina hybrid assembly).</title>
        <authorList>
            <consortium name="The Broad Institute Genomics Platform"/>
            <consortium name="The Broad Institute Genome Sequencing Center for Infectious Disease"/>
            <person name="Earl A."/>
            <person name="Russ C."/>
            <person name="Gilmore M."/>
            <person name="Surin D."/>
            <person name="Walker B."/>
            <person name="Young S."/>
            <person name="Zeng Q."/>
            <person name="Gargeya S."/>
            <person name="Fitzgerald M."/>
            <person name="Haas B."/>
            <person name="Abouelleil A."/>
            <person name="Allen A.W."/>
            <person name="Alvarado L."/>
            <person name="Arachchi H.M."/>
            <person name="Berlin A.M."/>
            <person name="Chapman S.B."/>
            <person name="Gainer-Dewar J."/>
            <person name="Goldberg J."/>
            <person name="Griggs A."/>
            <person name="Gujja S."/>
            <person name="Hansen M."/>
            <person name="Howarth C."/>
            <person name="Imamovic A."/>
            <person name="Ireland A."/>
            <person name="Larimer J."/>
            <person name="McCowan C."/>
            <person name="Murphy C."/>
            <person name="Pearson M."/>
            <person name="Poon T.W."/>
            <person name="Priest M."/>
            <person name="Roberts A."/>
            <person name="Saif S."/>
            <person name="Shea T."/>
            <person name="Sisk P."/>
            <person name="Sykes S."/>
            <person name="Wortman J."/>
            <person name="Nusbaum C."/>
            <person name="Birren B."/>
        </authorList>
    </citation>
    <scope>NUCLEOTIDE SEQUENCE [LARGE SCALE GENOMIC DNA]</scope>
    <source>
        <strain evidence="2 3">ATCC 51263</strain>
    </source>
</reference>
<organism evidence="2 3">
    <name type="scientific">Enterococcus columbae DSM 7374 = ATCC 51263</name>
    <dbReference type="NCBI Taxonomy" id="1121865"/>
    <lineage>
        <taxon>Bacteria</taxon>
        <taxon>Bacillati</taxon>
        <taxon>Bacillota</taxon>
        <taxon>Bacilli</taxon>
        <taxon>Lactobacillales</taxon>
        <taxon>Enterococcaceae</taxon>
        <taxon>Enterococcus</taxon>
    </lineage>
</organism>
<feature type="transmembrane region" description="Helical" evidence="1">
    <location>
        <begin position="39"/>
        <end position="60"/>
    </location>
</feature>
<protein>
    <submittedName>
        <fullName evidence="2">Uncharacterized protein</fullName>
    </submittedName>
</protein>
<sequence>MKNRALYYLKTVLWITFIQIIFFLLALTLIVGVEKTIYILNYRLFDLILYTLPYSLIVAITRFKKN</sequence>
<dbReference type="EMBL" id="ASWJ01000006">
    <property type="protein sequence ID" value="EOW83880.1"/>
    <property type="molecule type" value="Genomic_DNA"/>
</dbReference>
<evidence type="ECO:0000256" key="1">
    <source>
        <dbReference type="SAM" id="Phobius"/>
    </source>
</evidence>